<dbReference type="EMBL" id="LSDA01000145">
    <property type="protein sequence ID" value="KXB52893.1"/>
    <property type="molecule type" value="Genomic_DNA"/>
</dbReference>
<evidence type="ECO:0000313" key="1">
    <source>
        <dbReference type="EMBL" id="KXB52893.1"/>
    </source>
</evidence>
<organism evidence="1 2">
    <name type="scientific">Lachnoanaerobaculum saburreum</name>
    <dbReference type="NCBI Taxonomy" id="467210"/>
    <lineage>
        <taxon>Bacteria</taxon>
        <taxon>Bacillati</taxon>
        <taxon>Bacillota</taxon>
        <taxon>Clostridia</taxon>
        <taxon>Lachnospirales</taxon>
        <taxon>Lachnospiraceae</taxon>
        <taxon>Lachnoanaerobaculum</taxon>
    </lineage>
</organism>
<keyword evidence="2" id="KW-1185">Reference proteome</keyword>
<sequence length="69" mass="7884">MKLPYGANEDDFENIKKIVSEFTNNDKNLDESTLEIMNIAYSTGGDYSDETLLAYVKAYFEMNSTNQDL</sequence>
<reference evidence="2" key="1">
    <citation type="submission" date="2016-01" db="EMBL/GenBank/DDBJ databases">
        <authorList>
            <person name="Mitreva M."/>
            <person name="Pepin K.H."/>
            <person name="Mihindukulasuriya K.A."/>
            <person name="Fulton R."/>
            <person name="Fronick C."/>
            <person name="O'Laughlin M."/>
            <person name="Miner T."/>
            <person name="Herter B."/>
            <person name="Rosa B.A."/>
            <person name="Cordes M."/>
            <person name="Tomlinson C."/>
            <person name="Wollam A."/>
            <person name="Palsikar V.B."/>
            <person name="Mardis E.R."/>
            <person name="Wilson R.K."/>
        </authorList>
    </citation>
    <scope>NUCLEOTIDE SEQUENCE [LARGE SCALE GENOMIC DNA]</scope>
    <source>
        <strain evidence="2">DNF00896</strain>
    </source>
</reference>
<comment type="caution">
    <text evidence="1">The sequence shown here is derived from an EMBL/GenBank/DDBJ whole genome shotgun (WGS) entry which is preliminary data.</text>
</comment>
<dbReference type="Proteomes" id="UP000070394">
    <property type="component" value="Unassembled WGS sequence"/>
</dbReference>
<name>A0A133ZBT9_9FIRM</name>
<dbReference type="OrthoDB" id="2086020at2"/>
<gene>
    <name evidence="1" type="ORF">HMPREF1866_02811</name>
</gene>
<dbReference type="PATRIC" id="fig|467210.3.peg.2788"/>
<dbReference type="STRING" id="467210.HMPREF1866_02811"/>
<protein>
    <submittedName>
        <fullName evidence="1">Uncharacterized protein</fullName>
    </submittedName>
</protein>
<dbReference type="AlphaFoldDB" id="A0A133ZBT9"/>
<evidence type="ECO:0000313" key="2">
    <source>
        <dbReference type="Proteomes" id="UP000070394"/>
    </source>
</evidence>
<accession>A0A133ZBT9</accession>
<dbReference type="RefSeq" id="WP_060932320.1">
    <property type="nucleotide sequence ID" value="NZ_KQ959850.1"/>
</dbReference>
<proteinExistence type="predicted"/>